<protein>
    <recommendedName>
        <fullName evidence="3">PD-(D/E)XK nuclease superfamily protein</fullName>
    </recommendedName>
</protein>
<sequence length="194" mass="22317">MKTESDNREYILTNLLFSRKVEQLEGLLGGFNIFEAIGAVNRELRHSDFLAFLLQPDRPHGLGGRLLREFIVEFFANYNGNDAPSLIDVGCYQYEGFSVYREWKNIDLLIVSEQHKLVLAVENKIWSGEHSNQLTRYQKHVETQYPHYKRFYGFLTPTREFHLDDLAASVVGALLFEFARAGRAVIRSGGARQS</sequence>
<gene>
    <name evidence="1" type="ORF">GCM10023116_09090</name>
</gene>
<dbReference type="Proteomes" id="UP001500604">
    <property type="component" value="Unassembled WGS sequence"/>
</dbReference>
<name>A0ABP8UY13_9GAMM</name>
<organism evidence="1 2">
    <name type="scientific">Kistimonas scapharcae</name>
    <dbReference type="NCBI Taxonomy" id="1036133"/>
    <lineage>
        <taxon>Bacteria</taxon>
        <taxon>Pseudomonadati</taxon>
        <taxon>Pseudomonadota</taxon>
        <taxon>Gammaproteobacteria</taxon>
        <taxon>Oceanospirillales</taxon>
        <taxon>Endozoicomonadaceae</taxon>
        <taxon>Kistimonas</taxon>
    </lineage>
</organism>
<dbReference type="RefSeq" id="WP_345194321.1">
    <property type="nucleotide sequence ID" value="NZ_BAABFL010000085.1"/>
</dbReference>
<evidence type="ECO:0008006" key="3">
    <source>
        <dbReference type="Google" id="ProtNLM"/>
    </source>
</evidence>
<dbReference type="Pfam" id="PF14281">
    <property type="entry name" value="PDDEXK_4"/>
    <property type="match status" value="1"/>
</dbReference>
<proteinExistence type="predicted"/>
<evidence type="ECO:0000313" key="2">
    <source>
        <dbReference type="Proteomes" id="UP001500604"/>
    </source>
</evidence>
<keyword evidence="2" id="KW-1185">Reference proteome</keyword>
<reference evidence="2" key="1">
    <citation type="journal article" date="2019" name="Int. J. Syst. Evol. Microbiol.">
        <title>The Global Catalogue of Microorganisms (GCM) 10K type strain sequencing project: providing services to taxonomists for standard genome sequencing and annotation.</title>
        <authorList>
            <consortium name="The Broad Institute Genomics Platform"/>
            <consortium name="The Broad Institute Genome Sequencing Center for Infectious Disease"/>
            <person name="Wu L."/>
            <person name="Ma J."/>
        </authorList>
    </citation>
    <scope>NUCLEOTIDE SEQUENCE [LARGE SCALE GENOMIC DNA]</scope>
    <source>
        <strain evidence="2">JCM 17805</strain>
    </source>
</reference>
<dbReference type="EMBL" id="BAABFL010000085">
    <property type="protein sequence ID" value="GAA4648639.1"/>
    <property type="molecule type" value="Genomic_DNA"/>
</dbReference>
<dbReference type="InterPro" id="IPR029470">
    <property type="entry name" value="PDDEXK_4"/>
</dbReference>
<comment type="caution">
    <text evidence="1">The sequence shown here is derived from an EMBL/GenBank/DDBJ whole genome shotgun (WGS) entry which is preliminary data.</text>
</comment>
<evidence type="ECO:0000313" key="1">
    <source>
        <dbReference type="EMBL" id="GAA4648639.1"/>
    </source>
</evidence>
<accession>A0ABP8UY13</accession>